<dbReference type="Proteomes" id="UP000236910">
    <property type="component" value="Unassembled WGS sequence"/>
</dbReference>
<accession>A0A2J6X4G4</accession>
<organism evidence="2 3">
    <name type="scientific">Caldisericum exile</name>
    <dbReference type="NCBI Taxonomy" id="693075"/>
    <lineage>
        <taxon>Bacteria</taxon>
        <taxon>Pseudomonadati</taxon>
        <taxon>Caldisericota/Cryosericota group</taxon>
        <taxon>Caldisericota</taxon>
        <taxon>Caldisericia</taxon>
        <taxon>Caldisericales</taxon>
        <taxon>Caldisericaceae</taxon>
        <taxon>Caldisericum</taxon>
    </lineage>
</organism>
<evidence type="ECO:0000313" key="3">
    <source>
        <dbReference type="Proteomes" id="UP000236910"/>
    </source>
</evidence>
<dbReference type="InterPro" id="IPR018948">
    <property type="entry name" value="GTP-bd_TrmE_N"/>
</dbReference>
<dbReference type="Pfam" id="PF10396">
    <property type="entry name" value="TrmE_N"/>
    <property type="match status" value="1"/>
</dbReference>
<proteinExistence type="predicted"/>
<feature type="domain" description="GTP-binding protein TrmE N-terminal" evidence="1">
    <location>
        <begin position="4"/>
        <end position="38"/>
    </location>
</feature>
<reference evidence="2 3" key="1">
    <citation type="submission" date="2018-01" db="EMBL/GenBank/DDBJ databases">
        <title>Metagenomic assembled genomes from two thermal pools in the Uzon Caldera, Kamchatka, Russia.</title>
        <authorList>
            <person name="Wilkins L."/>
            <person name="Ettinger C."/>
        </authorList>
    </citation>
    <scope>NUCLEOTIDE SEQUENCE [LARGE SCALE GENOMIC DNA]</scope>
    <source>
        <strain evidence="2">ARK-10</strain>
    </source>
</reference>
<dbReference type="AlphaFoldDB" id="A0A2J6X4G4"/>
<evidence type="ECO:0000313" key="2">
    <source>
        <dbReference type="EMBL" id="PMP81210.1"/>
    </source>
</evidence>
<evidence type="ECO:0000259" key="1">
    <source>
        <dbReference type="Pfam" id="PF10396"/>
    </source>
</evidence>
<protein>
    <recommendedName>
        <fullName evidence="1">GTP-binding protein TrmE N-terminal domain-containing protein</fullName>
    </recommendedName>
</protein>
<name>A0A2J6X4G4_9BACT</name>
<gene>
    <name evidence="2" type="ORF">C0175_05840</name>
</gene>
<dbReference type="SUPFAM" id="SSF103025">
    <property type="entry name" value="Folate-binding domain"/>
    <property type="match status" value="1"/>
</dbReference>
<feature type="non-terminal residue" evidence="2">
    <location>
        <position position="43"/>
    </location>
</feature>
<dbReference type="InterPro" id="IPR027266">
    <property type="entry name" value="TrmE/GcvT-like"/>
</dbReference>
<dbReference type="EMBL" id="PNIX01000337">
    <property type="protein sequence ID" value="PMP81210.1"/>
    <property type="molecule type" value="Genomic_DNA"/>
</dbReference>
<comment type="caution">
    <text evidence="2">The sequence shown here is derived from an EMBL/GenBank/DDBJ whole genome shotgun (WGS) entry which is preliminary data.</text>
</comment>
<sequence>MSDTIVAISTPRGFGGIGVIRLSGDKALELAEKIFNKRIEMPR</sequence>
<dbReference type="Gene3D" id="3.30.1360.120">
    <property type="entry name" value="Probable tRNA modification gtpase trme, domain 1"/>
    <property type="match status" value="1"/>
</dbReference>